<reference evidence="1 2" key="2">
    <citation type="submission" date="2008-10" db="EMBL/GenBank/DDBJ databases">
        <authorList>
            <person name="Fulton L."/>
            <person name="Clifton S."/>
            <person name="Fulton B."/>
            <person name="Xu J."/>
            <person name="Minx P."/>
            <person name="Pepin K.H."/>
            <person name="Johnson M."/>
            <person name="Bhonagiri V."/>
            <person name="Nash W.E."/>
            <person name="Mardis E.R."/>
            <person name="Wilson R.K."/>
        </authorList>
    </citation>
    <scope>NUCLEOTIDE SEQUENCE [LARGE SCALE GENOMIC DNA]</scope>
    <source>
        <strain evidence="1 2">ATCC 29098</strain>
    </source>
</reference>
<proteinExistence type="predicted"/>
<dbReference type="AlphaFoldDB" id="B6WR89"/>
<organism evidence="1 2">
    <name type="scientific">Desulfovibrio piger ATCC 29098</name>
    <dbReference type="NCBI Taxonomy" id="411464"/>
    <lineage>
        <taxon>Bacteria</taxon>
        <taxon>Pseudomonadati</taxon>
        <taxon>Thermodesulfobacteriota</taxon>
        <taxon>Desulfovibrionia</taxon>
        <taxon>Desulfovibrionales</taxon>
        <taxon>Desulfovibrionaceae</taxon>
        <taxon>Desulfovibrio</taxon>
    </lineage>
</organism>
<accession>B6WR89</accession>
<protein>
    <submittedName>
        <fullName evidence="1">Uncharacterized protein</fullName>
    </submittedName>
</protein>
<evidence type="ECO:0000313" key="2">
    <source>
        <dbReference type="Proteomes" id="UP000003676"/>
    </source>
</evidence>
<gene>
    <name evidence="1" type="ORF">DESPIG_00575</name>
</gene>
<dbReference type="STRING" id="901.DESPIGER_0276"/>
<comment type="caution">
    <text evidence="1">The sequence shown here is derived from an EMBL/GenBank/DDBJ whole genome shotgun (WGS) entry which is preliminary data.</text>
</comment>
<dbReference type="EMBL" id="ABXU01000022">
    <property type="protein sequence ID" value="EEB34476.1"/>
    <property type="molecule type" value="Genomic_DNA"/>
</dbReference>
<evidence type="ECO:0000313" key="1">
    <source>
        <dbReference type="EMBL" id="EEB34476.1"/>
    </source>
</evidence>
<dbReference type="Proteomes" id="UP000003676">
    <property type="component" value="Unassembled WGS sequence"/>
</dbReference>
<sequence>MIDMGSCQPFVDDEPFDKRVKTLADNELLEIWEETQQLEDLLRTQMQTDLAMAPEYERLIVSELQLRSNRALLHVR</sequence>
<dbReference type="HOGENOM" id="CLU_2665146_0_0_7"/>
<name>B6WR89_9BACT</name>
<reference evidence="1 2" key="1">
    <citation type="submission" date="2008-10" db="EMBL/GenBank/DDBJ databases">
        <title>Draft genome sequence of Desulvovibrio piger (ATCC 29098).</title>
        <authorList>
            <person name="Sudarsanam P."/>
            <person name="Ley R."/>
            <person name="Guruge J."/>
            <person name="Turnbaugh P.J."/>
            <person name="Mahowald M."/>
            <person name="Liep D."/>
            <person name="Gordon J."/>
        </authorList>
    </citation>
    <scope>NUCLEOTIDE SEQUENCE [LARGE SCALE GENOMIC DNA]</scope>
    <source>
        <strain evidence="1 2">ATCC 29098</strain>
    </source>
</reference>